<dbReference type="KEGG" id="mgad:MGAD_26670"/>
<dbReference type="EMBL" id="AP022608">
    <property type="protein sequence ID" value="BBZ18332.1"/>
    <property type="molecule type" value="Genomic_DNA"/>
</dbReference>
<feature type="compositionally biased region" description="Acidic residues" evidence="1">
    <location>
        <begin position="72"/>
        <end position="100"/>
    </location>
</feature>
<evidence type="ECO:0000313" key="3">
    <source>
        <dbReference type="Proteomes" id="UP000466187"/>
    </source>
</evidence>
<reference evidence="2 3" key="1">
    <citation type="journal article" date="2019" name="Emerg. Microbes Infect.">
        <title>Comprehensive subspecies identification of 175 nontuberculous mycobacteria species based on 7547 genomic profiles.</title>
        <authorList>
            <person name="Matsumoto Y."/>
            <person name="Kinjo T."/>
            <person name="Motooka D."/>
            <person name="Nabeya D."/>
            <person name="Jung N."/>
            <person name="Uechi K."/>
            <person name="Horii T."/>
            <person name="Iida T."/>
            <person name="Fujita J."/>
            <person name="Nakamura S."/>
        </authorList>
    </citation>
    <scope>NUCLEOTIDE SEQUENCE [LARGE SCALE GENOMIC DNA]</scope>
    <source>
        <strain evidence="2 3">JCM 12688</strain>
    </source>
</reference>
<accession>A0A7I7WMX2</accession>
<dbReference type="RefSeq" id="WP_163686912.1">
    <property type="nucleotide sequence ID" value="NZ_AP022608.1"/>
</dbReference>
<feature type="region of interest" description="Disordered" evidence="1">
    <location>
        <begin position="49"/>
        <end position="100"/>
    </location>
</feature>
<name>A0A7I7WMX2_MYCGU</name>
<sequence>MAEHEGGQWNVATKENTVYIERVSEDGERLIDDSLAPEEARQLARLLTKHADGISASGADTTGDDGTKDGSDDGSEEDDGLGDDDSDDDDKSEDSDESKD</sequence>
<evidence type="ECO:0000313" key="2">
    <source>
        <dbReference type="EMBL" id="BBZ18332.1"/>
    </source>
</evidence>
<protein>
    <submittedName>
        <fullName evidence="2">Uncharacterized protein</fullName>
    </submittedName>
</protein>
<proteinExistence type="predicted"/>
<dbReference type="AlphaFoldDB" id="A0A7I7WMX2"/>
<gene>
    <name evidence="2" type="ORF">MGAD_26670</name>
</gene>
<dbReference type="Proteomes" id="UP000466187">
    <property type="component" value="Chromosome"/>
</dbReference>
<organism evidence="2 3">
    <name type="scientific">Mycolicibacterium gadium</name>
    <name type="common">Mycobacterium gadium</name>
    <dbReference type="NCBI Taxonomy" id="1794"/>
    <lineage>
        <taxon>Bacteria</taxon>
        <taxon>Bacillati</taxon>
        <taxon>Actinomycetota</taxon>
        <taxon>Actinomycetes</taxon>
        <taxon>Mycobacteriales</taxon>
        <taxon>Mycobacteriaceae</taxon>
        <taxon>Mycolicibacterium</taxon>
    </lineage>
</organism>
<evidence type="ECO:0000256" key="1">
    <source>
        <dbReference type="SAM" id="MobiDB-lite"/>
    </source>
</evidence>